<feature type="compositionally biased region" description="Polar residues" evidence="19">
    <location>
        <begin position="349"/>
        <end position="358"/>
    </location>
</feature>
<feature type="compositionally biased region" description="Basic and acidic residues" evidence="19">
    <location>
        <begin position="336"/>
        <end position="347"/>
    </location>
</feature>
<evidence type="ECO:0000256" key="18">
    <source>
        <dbReference type="RuleBase" id="RU291113"/>
    </source>
</evidence>
<feature type="region of interest" description="Disordered" evidence="19">
    <location>
        <begin position="327"/>
        <end position="360"/>
    </location>
</feature>
<evidence type="ECO:0000256" key="5">
    <source>
        <dbReference type="ARBA" id="ARBA00022694"/>
    </source>
</evidence>
<feature type="region of interest" description="Disordered" evidence="19">
    <location>
        <begin position="265"/>
        <end position="315"/>
    </location>
</feature>
<feature type="compositionally biased region" description="Basic and acidic residues" evidence="19">
    <location>
        <begin position="144"/>
        <end position="154"/>
    </location>
</feature>
<dbReference type="SUPFAM" id="SSF51395">
    <property type="entry name" value="FMN-linked oxidoreductases"/>
    <property type="match status" value="1"/>
</dbReference>
<keyword evidence="2 18" id="KW-0285">Flavoprotein</keyword>
<feature type="region of interest" description="Disordered" evidence="19">
    <location>
        <begin position="1"/>
        <end position="69"/>
    </location>
</feature>
<dbReference type="Pfam" id="PF25585">
    <property type="entry name" value="zf-CCCH_DUS3L"/>
    <property type="match status" value="1"/>
</dbReference>
<keyword evidence="4" id="KW-0507">mRNA processing</keyword>
<evidence type="ECO:0000256" key="2">
    <source>
        <dbReference type="ARBA" id="ARBA00022630"/>
    </source>
</evidence>
<dbReference type="Proteomes" id="UP000694888">
    <property type="component" value="Unplaced"/>
</dbReference>
<dbReference type="RefSeq" id="XP_005089506.1">
    <property type="nucleotide sequence ID" value="XM_005089449.3"/>
</dbReference>
<evidence type="ECO:0000256" key="3">
    <source>
        <dbReference type="ARBA" id="ARBA00022643"/>
    </source>
</evidence>
<keyword evidence="11" id="KW-0520">NAD</keyword>
<evidence type="ECO:0000256" key="1">
    <source>
        <dbReference type="ARBA" id="ARBA00001917"/>
    </source>
</evidence>
<evidence type="ECO:0000313" key="21">
    <source>
        <dbReference type="Proteomes" id="UP000694888"/>
    </source>
</evidence>
<keyword evidence="7 17" id="KW-0863">Zinc-finger</keyword>
<dbReference type="InterPro" id="IPR013785">
    <property type="entry name" value="Aldolase_TIM"/>
</dbReference>
<name>A0ABM0ZX57_APLCA</name>
<feature type="zinc finger region" description="C3H1-type" evidence="17">
    <location>
        <begin position="150"/>
        <end position="178"/>
    </location>
</feature>
<feature type="zinc finger region" description="C3H1-type" evidence="17">
    <location>
        <begin position="191"/>
        <end position="216"/>
    </location>
</feature>
<feature type="domain" description="C3H1-type" evidence="20">
    <location>
        <begin position="150"/>
        <end position="178"/>
    </location>
</feature>
<protein>
    <recommendedName>
        <fullName evidence="18">tRNA-dihydrouridine(47) synthase [NAD(P)(+)]</fullName>
        <ecNumber evidence="18">1.3.1.-</ecNumber>
    </recommendedName>
    <alternativeName>
        <fullName evidence="18">tRNA-dihydrouridine synthase 3</fullName>
    </alternativeName>
</protein>
<keyword evidence="9" id="KW-0521">NADP</keyword>
<proteinExistence type="inferred from homology"/>
<evidence type="ECO:0000256" key="14">
    <source>
        <dbReference type="ARBA" id="ARBA00048342"/>
    </source>
</evidence>
<evidence type="ECO:0000256" key="6">
    <source>
        <dbReference type="ARBA" id="ARBA00022723"/>
    </source>
</evidence>
<evidence type="ECO:0000313" key="22">
    <source>
        <dbReference type="RefSeq" id="XP_005089506.1"/>
    </source>
</evidence>
<dbReference type="CDD" id="cd02801">
    <property type="entry name" value="DUS_like_FMN"/>
    <property type="match status" value="1"/>
</dbReference>
<feature type="domain" description="C3H1-type" evidence="20">
    <location>
        <begin position="191"/>
        <end position="216"/>
    </location>
</feature>
<evidence type="ECO:0000259" key="20">
    <source>
        <dbReference type="PROSITE" id="PS50103"/>
    </source>
</evidence>
<evidence type="ECO:0000256" key="11">
    <source>
        <dbReference type="ARBA" id="ARBA00023027"/>
    </source>
</evidence>
<dbReference type="InterPro" id="IPR018517">
    <property type="entry name" value="tRNA_hU_synthase_CS"/>
</dbReference>
<dbReference type="Pfam" id="PF01207">
    <property type="entry name" value="Dus"/>
    <property type="match status" value="1"/>
</dbReference>
<evidence type="ECO:0000256" key="10">
    <source>
        <dbReference type="ARBA" id="ARBA00023002"/>
    </source>
</evidence>
<reference evidence="22 23" key="1">
    <citation type="submission" date="2025-05" db="UniProtKB">
        <authorList>
            <consortium name="RefSeq"/>
        </authorList>
    </citation>
    <scope>IDENTIFICATION</scope>
</reference>
<evidence type="ECO:0000256" key="15">
    <source>
        <dbReference type="ARBA" id="ARBA00049447"/>
    </source>
</evidence>
<keyword evidence="8 17" id="KW-0862">Zinc</keyword>
<evidence type="ECO:0000313" key="24">
    <source>
        <dbReference type="RefSeq" id="XP_012936341.1"/>
    </source>
</evidence>
<keyword evidence="21" id="KW-1185">Reference proteome</keyword>
<comment type="cofactor">
    <cofactor evidence="1 18">
        <name>FMN</name>
        <dbReference type="ChEBI" id="CHEBI:58210"/>
    </cofactor>
</comment>
<dbReference type="InterPro" id="IPR035587">
    <property type="entry name" value="DUS-like_FMN-bd"/>
</dbReference>
<dbReference type="GeneID" id="101857375"/>
<dbReference type="EC" id="1.3.1.-" evidence="18"/>
<evidence type="ECO:0000256" key="4">
    <source>
        <dbReference type="ARBA" id="ARBA00022664"/>
    </source>
</evidence>
<dbReference type="SUPFAM" id="SSF90229">
    <property type="entry name" value="CCCH zinc finger"/>
    <property type="match status" value="1"/>
</dbReference>
<comment type="similarity">
    <text evidence="18">Belongs to the dus family. Dus3 subfamily.</text>
</comment>
<comment type="catalytic activity">
    <reaction evidence="13">
        <text>5,6-dihydrouridine(47) in tRNA + NAD(+) = uridine(47) in tRNA + NADH + H(+)</text>
        <dbReference type="Rhea" id="RHEA:53364"/>
        <dbReference type="Rhea" id="RHEA-COMP:13539"/>
        <dbReference type="Rhea" id="RHEA-COMP:13540"/>
        <dbReference type="ChEBI" id="CHEBI:15378"/>
        <dbReference type="ChEBI" id="CHEBI:57540"/>
        <dbReference type="ChEBI" id="CHEBI:57945"/>
        <dbReference type="ChEBI" id="CHEBI:65315"/>
        <dbReference type="ChEBI" id="CHEBI:74443"/>
        <dbReference type="EC" id="1.3.1.89"/>
    </reaction>
    <physiologicalReaction direction="right-to-left" evidence="13">
        <dbReference type="Rhea" id="RHEA:53366"/>
    </physiologicalReaction>
</comment>
<keyword evidence="6 17" id="KW-0479">Metal-binding</keyword>
<feature type="compositionally biased region" description="Polar residues" evidence="19">
    <location>
        <begin position="33"/>
        <end position="45"/>
    </location>
</feature>
<evidence type="ECO:0000313" key="23">
    <source>
        <dbReference type="RefSeq" id="XP_012936335.1"/>
    </source>
</evidence>
<comment type="catalytic activity">
    <reaction evidence="14">
        <text>a 5,6-dihydrouridine in mRNA + NAD(+) = a uridine in mRNA + NADH + H(+)</text>
        <dbReference type="Rhea" id="RHEA:69851"/>
        <dbReference type="Rhea" id="RHEA-COMP:14658"/>
        <dbReference type="Rhea" id="RHEA-COMP:17789"/>
        <dbReference type="ChEBI" id="CHEBI:15378"/>
        <dbReference type="ChEBI" id="CHEBI:57540"/>
        <dbReference type="ChEBI" id="CHEBI:57945"/>
        <dbReference type="ChEBI" id="CHEBI:65315"/>
        <dbReference type="ChEBI" id="CHEBI:74443"/>
    </reaction>
    <physiologicalReaction direction="right-to-left" evidence="14">
        <dbReference type="Rhea" id="RHEA:69853"/>
    </physiologicalReaction>
</comment>
<evidence type="ECO:0000256" key="12">
    <source>
        <dbReference type="ARBA" id="ARBA00045365"/>
    </source>
</evidence>
<accession>A0ABM0ZX57</accession>
<evidence type="ECO:0000256" key="13">
    <source>
        <dbReference type="ARBA" id="ARBA00048266"/>
    </source>
</evidence>
<keyword evidence="10 18" id="KW-0560">Oxidoreductase</keyword>
<dbReference type="Gene3D" id="4.10.1000.10">
    <property type="entry name" value="Zinc finger, CCCH-type"/>
    <property type="match status" value="1"/>
</dbReference>
<sequence>MEEQPSNMEKEETGTNAKNGAHCEPPIKEGVADSQSVQGQESKSAAISPELKGSRGSGETPVTRKPGYAPIKAEFLLLDYKPKLQTKYLSAQVKEQLDLDNKKKDEQGPDKDESSGKRSASELAPEGQPPNKVAKLKGRNKQRPGNDRVKQKDRLCPAIKDERECSFGDKCKFNHSKEDFMANKLPDLEGPCYNFENFGFCKYSLACRFAKNHTTEDLQNVVDEELLEKTKSEKHLNVLESDVRQKLWKKKYDFSKADQMVKKVQRDFRGQEEGSGKSNFGKDDMKTVGPKSGPTGDLCASTDKKSISNTCDNRNPGDCSGAEVVSVKEQNAESPDSSKLESNRLESQKPASVTTTASECEKRTVGHITDEELFPLNSREKVKIDLKNKLYLAPLTTVGNLPFRRICKGLGAEVTCGEMALATQLLQAKQSEWSLLKRHPCEDIFGMQICGGYPDTMTRCAQLLTETCDLDFIDINCGCPIELIFKKGSGSALMGKATKLEQICRSMMGVMGNTPLTVKLRTGVFDNKNIAHNIIPRLRDAGVSLVTVHGRSREQRYTRQADWDYITQCATAGAPMPVFGNGDVLSFEDANLHMETHGVSGIMIARGALIKPWIFTEIKEQRHWDISSSERFDLLKTYTNYGMEHWGSDHQGVENTRRFLLEWLSFLHRYIPVGVLEQLPQRINERPPYYVGRNDLETLMASANCADWIKITEMLLGPVPPTFKFLPKHKANAYQ</sequence>
<dbReference type="PANTHER" id="PTHR45846">
    <property type="entry name" value="TRNA-DIHYDROURIDINE(47) SYNTHASE [NAD(P)(+)]-LIKE"/>
    <property type="match status" value="1"/>
</dbReference>
<evidence type="ECO:0000256" key="17">
    <source>
        <dbReference type="PROSITE-ProRule" id="PRU00723"/>
    </source>
</evidence>
<evidence type="ECO:0000256" key="19">
    <source>
        <dbReference type="SAM" id="MobiDB-lite"/>
    </source>
</evidence>
<evidence type="ECO:0000256" key="9">
    <source>
        <dbReference type="ARBA" id="ARBA00022857"/>
    </source>
</evidence>
<evidence type="ECO:0000256" key="7">
    <source>
        <dbReference type="ARBA" id="ARBA00022771"/>
    </source>
</evidence>
<dbReference type="RefSeq" id="XP_012936341.1">
    <property type="nucleotide sequence ID" value="XM_013080887.2"/>
</dbReference>
<dbReference type="InterPro" id="IPR000571">
    <property type="entry name" value="Znf_CCCH"/>
</dbReference>
<dbReference type="SMART" id="SM00356">
    <property type="entry name" value="ZnF_C3H1"/>
    <property type="match status" value="2"/>
</dbReference>
<feature type="compositionally biased region" description="Basic and acidic residues" evidence="19">
    <location>
        <begin position="265"/>
        <end position="286"/>
    </location>
</feature>
<dbReference type="PANTHER" id="PTHR45846:SF1">
    <property type="entry name" value="TRNA-DIHYDROURIDINE(47) SYNTHASE [NAD(P)(+)]-LIKE"/>
    <property type="match status" value="1"/>
</dbReference>
<gene>
    <name evidence="22 23 24" type="primary">LOC101857375</name>
</gene>
<comment type="catalytic activity">
    <reaction evidence="16">
        <text>5,6-dihydrouridine(47) in tRNA + NADP(+) = uridine(47) in tRNA + NADPH + H(+)</text>
        <dbReference type="Rhea" id="RHEA:53360"/>
        <dbReference type="Rhea" id="RHEA-COMP:13539"/>
        <dbReference type="Rhea" id="RHEA-COMP:13540"/>
        <dbReference type="ChEBI" id="CHEBI:15378"/>
        <dbReference type="ChEBI" id="CHEBI:57783"/>
        <dbReference type="ChEBI" id="CHEBI:58349"/>
        <dbReference type="ChEBI" id="CHEBI:65315"/>
        <dbReference type="ChEBI" id="CHEBI:74443"/>
        <dbReference type="EC" id="1.3.1.89"/>
    </reaction>
    <physiologicalReaction direction="right-to-left" evidence="16">
        <dbReference type="Rhea" id="RHEA:53362"/>
    </physiologicalReaction>
</comment>
<dbReference type="InterPro" id="IPR036855">
    <property type="entry name" value="Znf_CCCH_sf"/>
</dbReference>
<dbReference type="PROSITE" id="PS01136">
    <property type="entry name" value="UPF0034"/>
    <property type="match status" value="1"/>
</dbReference>
<organism evidence="21 24">
    <name type="scientific">Aplysia californica</name>
    <name type="common">California sea hare</name>
    <dbReference type="NCBI Taxonomy" id="6500"/>
    <lineage>
        <taxon>Eukaryota</taxon>
        <taxon>Metazoa</taxon>
        <taxon>Spiralia</taxon>
        <taxon>Lophotrochozoa</taxon>
        <taxon>Mollusca</taxon>
        <taxon>Gastropoda</taxon>
        <taxon>Heterobranchia</taxon>
        <taxon>Euthyneura</taxon>
        <taxon>Tectipleura</taxon>
        <taxon>Aplysiida</taxon>
        <taxon>Aplysioidea</taxon>
        <taxon>Aplysiidae</taxon>
        <taxon>Aplysia</taxon>
    </lineage>
</organism>
<evidence type="ECO:0000256" key="16">
    <source>
        <dbReference type="ARBA" id="ARBA00049513"/>
    </source>
</evidence>
<dbReference type="PROSITE" id="PS50103">
    <property type="entry name" value="ZF_C3H1"/>
    <property type="match status" value="2"/>
</dbReference>
<comment type="function">
    <text evidence="12">Catalyzes the synthesis of dihydrouridine, a modified base, in various RNAs, such as tRNAs, mRNAs and some long non-coding RNAs (lncRNAs). Mainly modifies the uridine in position 47 (U47) in the D-loop of most cytoplasmic tRNAs. Also able to mediate the formation of dihydrouridine in some mRNAs, thereby regulating their translation.</text>
</comment>
<keyword evidence="5 18" id="KW-0819">tRNA processing</keyword>
<dbReference type="Gene3D" id="3.20.20.70">
    <property type="entry name" value="Aldolase class I"/>
    <property type="match status" value="1"/>
</dbReference>
<dbReference type="RefSeq" id="XP_012936335.1">
    <property type="nucleotide sequence ID" value="XM_013080881.2"/>
</dbReference>
<feature type="region of interest" description="Disordered" evidence="19">
    <location>
        <begin position="94"/>
        <end position="154"/>
    </location>
</feature>
<comment type="catalytic activity">
    <reaction evidence="15">
        <text>a 5,6-dihydrouridine in mRNA + NADP(+) = a uridine in mRNA + NADPH + H(+)</text>
        <dbReference type="Rhea" id="RHEA:69855"/>
        <dbReference type="Rhea" id="RHEA-COMP:14658"/>
        <dbReference type="Rhea" id="RHEA-COMP:17789"/>
        <dbReference type="ChEBI" id="CHEBI:15378"/>
        <dbReference type="ChEBI" id="CHEBI:57783"/>
        <dbReference type="ChEBI" id="CHEBI:58349"/>
        <dbReference type="ChEBI" id="CHEBI:65315"/>
        <dbReference type="ChEBI" id="CHEBI:74443"/>
    </reaction>
    <physiologicalReaction direction="right-to-left" evidence="15">
        <dbReference type="Rhea" id="RHEA:69857"/>
    </physiologicalReaction>
</comment>
<keyword evidence="3 18" id="KW-0288">FMN</keyword>
<evidence type="ECO:0000256" key="8">
    <source>
        <dbReference type="ARBA" id="ARBA00022833"/>
    </source>
</evidence>
<feature type="compositionally biased region" description="Basic and acidic residues" evidence="19">
    <location>
        <begin position="95"/>
        <end position="120"/>
    </location>
</feature>